<evidence type="ECO:0000313" key="3">
    <source>
        <dbReference type="EMBL" id="EGY21272.1"/>
    </source>
</evidence>
<protein>
    <recommendedName>
        <fullName evidence="2">CorA-like transporter domain-containing protein</fullName>
    </recommendedName>
</protein>
<dbReference type="Proteomes" id="UP000001611">
    <property type="component" value="Chromosome 3"/>
</dbReference>
<dbReference type="GeneID" id="20704259"/>
<dbReference type="Pfam" id="PF26616">
    <property type="entry name" value="CorA-like"/>
    <property type="match status" value="1"/>
</dbReference>
<evidence type="ECO:0000256" key="1">
    <source>
        <dbReference type="SAM" id="MobiDB-lite"/>
    </source>
</evidence>
<dbReference type="STRING" id="498257.G2WX17"/>
<accession>G2WX17</accession>
<reference evidence="3 4" key="1">
    <citation type="submission" date="2008-03" db="EMBL/GenBank/DDBJ databases">
        <title>The Genome Sequence of Verticillium dahliae VdLs.17.</title>
        <authorList>
            <consortium name="The Broad Institute Genome Sequencing Platform"/>
            <person name="Ma L.-J.J."/>
            <person name="Klosterman S.J."/>
            <person name="Subbarao K."/>
            <person name="Dobinson K."/>
            <person name="Veronese P."/>
            <person name="Kang S."/>
            <person name="Gold S.E."/>
            <person name="Young S."/>
            <person name="Jaffe D."/>
            <person name="Gnerre S."/>
            <person name="Berlin A."/>
            <person name="Heiman D."/>
            <person name="Hepburn T."/>
            <person name="Sykes S."/>
            <person name="Alvarado L."/>
            <person name="Kodira C.D."/>
            <person name="Lander E."/>
            <person name="Galagan J."/>
            <person name="Nusbaum C."/>
            <person name="Birren B."/>
        </authorList>
    </citation>
    <scope>NUCLEOTIDE SEQUENCE [LARGE SCALE GENOMIC DNA]</scope>
    <source>
        <strain evidence="4">VdLs.17 / ATCC MYA-4575 / FGSC 10137</strain>
    </source>
</reference>
<feature type="domain" description="CorA-like transporter" evidence="2">
    <location>
        <begin position="2"/>
        <end position="124"/>
    </location>
</feature>
<feature type="region of interest" description="Disordered" evidence="1">
    <location>
        <begin position="146"/>
        <end position="171"/>
    </location>
</feature>
<sequence length="268" mass="30949">MQRQLGIPELGRSGKELRHCYKIQAMEHSTEEIRWVRRQVTVFHSFDSENGRCFWLTIKADNTMRKRIVRKQIQLDMLQPKVLETLEGSFKSTLATHLFHLDWSSEGWMWYIDDIRFRLQGIIDSVQGERTTNLGMAAPGLNLASETHGDPNATKGQAPLRQSPGVPNASSLFTQRPAQTLRNTWADLNVNNDPALAFRPTRRDTDVEMRRLAVEDQNLKEEVEQIYNLLTPFYVSDKRKHFSFIFRASGDQVDDEAQHQSTGKPTRH</sequence>
<keyword evidence="4" id="KW-1185">Reference proteome</keyword>
<dbReference type="InParanoid" id="G2WX17"/>
<evidence type="ECO:0000313" key="4">
    <source>
        <dbReference type="Proteomes" id="UP000001611"/>
    </source>
</evidence>
<evidence type="ECO:0000259" key="2">
    <source>
        <dbReference type="Pfam" id="PF26616"/>
    </source>
</evidence>
<name>G2WX17_VERDV</name>
<dbReference type="KEGG" id="vda:VDAG_02796"/>
<dbReference type="RefSeq" id="XP_009651744.1">
    <property type="nucleotide sequence ID" value="XM_009653449.1"/>
</dbReference>
<organism evidence="3 4">
    <name type="scientific">Verticillium dahliae (strain VdLs.17 / ATCC MYA-4575 / FGSC 10137)</name>
    <name type="common">Verticillium wilt</name>
    <dbReference type="NCBI Taxonomy" id="498257"/>
    <lineage>
        <taxon>Eukaryota</taxon>
        <taxon>Fungi</taxon>
        <taxon>Dikarya</taxon>
        <taxon>Ascomycota</taxon>
        <taxon>Pezizomycotina</taxon>
        <taxon>Sordariomycetes</taxon>
        <taxon>Hypocreomycetidae</taxon>
        <taxon>Glomerellales</taxon>
        <taxon>Plectosphaerellaceae</taxon>
        <taxon>Verticillium</taxon>
    </lineage>
</organism>
<dbReference type="AlphaFoldDB" id="G2WX17"/>
<dbReference type="eggNOG" id="ENOG502SJEH">
    <property type="taxonomic scope" value="Eukaryota"/>
</dbReference>
<gene>
    <name evidence="3" type="ORF">VDAG_02796</name>
</gene>
<dbReference type="InterPro" id="IPR058257">
    <property type="entry name" value="CorA-like_dom"/>
</dbReference>
<dbReference type="HOGENOM" id="CLU_1143289_0_0_1"/>
<proteinExistence type="predicted"/>
<dbReference type="EMBL" id="DS572698">
    <property type="protein sequence ID" value="EGY21272.1"/>
    <property type="molecule type" value="Genomic_DNA"/>
</dbReference>